<evidence type="ECO:0000313" key="2">
    <source>
        <dbReference type="Proteomes" id="UP000178893"/>
    </source>
</evidence>
<proteinExistence type="predicted"/>
<dbReference type="AlphaFoldDB" id="A0A1G2DXC6"/>
<name>A0A1G2DXC6_9BACT</name>
<evidence type="ECO:0000313" key="1">
    <source>
        <dbReference type="EMBL" id="OGZ18224.1"/>
    </source>
</evidence>
<organism evidence="1 2">
    <name type="scientific">Candidatus Nealsonbacteria bacterium RBG_13_37_56</name>
    <dbReference type="NCBI Taxonomy" id="1801661"/>
    <lineage>
        <taxon>Bacteria</taxon>
        <taxon>Candidatus Nealsoniibacteriota</taxon>
    </lineage>
</organism>
<accession>A0A1G2DXC6</accession>
<gene>
    <name evidence="1" type="ORF">A2V72_02685</name>
</gene>
<comment type="caution">
    <text evidence="1">The sequence shown here is derived from an EMBL/GenBank/DDBJ whole genome shotgun (WGS) entry which is preliminary data.</text>
</comment>
<dbReference type="EMBL" id="MHLW01000009">
    <property type="protein sequence ID" value="OGZ18224.1"/>
    <property type="molecule type" value="Genomic_DNA"/>
</dbReference>
<reference evidence="1 2" key="1">
    <citation type="journal article" date="2016" name="Nat. Commun.">
        <title>Thousands of microbial genomes shed light on interconnected biogeochemical processes in an aquifer system.</title>
        <authorList>
            <person name="Anantharaman K."/>
            <person name="Brown C.T."/>
            <person name="Hug L.A."/>
            <person name="Sharon I."/>
            <person name="Castelle C.J."/>
            <person name="Probst A.J."/>
            <person name="Thomas B.C."/>
            <person name="Singh A."/>
            <person name="Wilkins M.J."/>
            <person name="Karaoz U."/>
            <person name="Brodie E.L."/>
            <person name="Williams K.H."/>
            <person name="Hubbard S.S."/>
            <person name="Banfield J.F."/>
        </authorList>
    </citation>
    <scope>NUCLEOTIDE SEQUENCE [LARGE SCALE GENOMIC DNA]</scope>
</reference>
<dbReference type="Proteomes" id="UP000178893">
    <property type="component" value="Unassembled WGS sequence"/>
</dbReference>
<sequence>MSEFIHYIEAASSISDNIFNPAVEGRIRKVSMAALDYVCKLNKGCKLNFEQKKIVGIILTLGKHINDYYDVGSLDSSKYKDLRKEFKRLIPEKNSDFKRYQKELSRVEKQRPLPSHLLGDEEVRFNHIRSYRERVNKLYLSFAFAIALDKPMASYYEDYNSQSEKDIQIFEGFFNSVMAMQVVDDIVGREGDLINDRPSFYTAFCTVDEIQNKTVINDKKTFQNLNVLFSHYYDNANSYSLPELKPILSAVKFTKNIYPKITQLARKYKFLGNIPCIDILTERDRNNL</sequence>
<protein>
    <submittedName>
        <fullName evidence="1">Uncharacterized protein</fullName>
    </submittedName>
</protein>